<organism evidence="2 8">
    <name type="scientific">Roseburia intestinalis</name>
    <dbReference type="NCBI Taxonomy" id="166486"/>
    <lineage>
        <taxon>Bacteria</taxon>
        <taxon>Bacillati</taxon>
        <taxon>Bacillota</taxon>
        <taxon>Clostridia</taxon>
        <taxon>Lachnospirales</taxon>
        <taxon>Lachnospiraceae</taxon>
        <taxon>Roseburia</taxon>
    </lineage>
</organism>
<feature type="transmembrane region" description="Helical" evidence="1">
    <location>
        <begin position="27"/>
        <end position="47"/>
    </location>
</feature>
<dbReference type="Proteomes" id="UP000284465">
    <property type="component" value="Unassembled WGS sequence"/>
</dbReference>
<evidence type="ECO:0000313" key="7">
    <source>
        <dbReference type="EMBL" id="RHN06315.1"/>
    </source>
</evidence>
<dbReference type="OrthoDB" id="9895664at2"/>
<dbReference type="GeneID" id="61435128"/>
<keyword evidence="1" id="KW-1133">Transmembrane helix</keyword>
<dbReference type="EMBL" id="WNAJ01000007">
    <property type="protein sequence ID" value="MTR84933.1"/>
    <property type="molecule type" value="Genomic_DNA"/>
</dbReference>
<evidence type="ECO:0000313" key="9">
    <source>
        <dbReference type="Proteomes" id="UP000283513"/>
    </source>
</evidence>
<dbReference type="EMBL" id="QSFP01000012">
    <property type="protein sequence ID" value="RHA66533.1"/>
    <property type="molecule type" value="Genomic_DNA"/>
</dbReference>
<evidence type="ECO:0000313" key="12">
    <source>
        <dbReference type="Proteomes" id="UP000284465"/>
    </source>
</evidence>
<dbReference type="Proteomes" id="UP000284051">
    <property type="component" value="Unassembled WGS sequence"/>
</dbReference>
<evidence type="ECO:0000313" key="4">
    <source>
        <dbReference type="EMBL" id="RHA66533.1"/>
    </source>
</evidence>
<name>A0A173S546_9FIRM</name>
<accession>A0A173S546</accession>
<proteinExistence type="predicted"/>
<dbReference type="AlphaFoldDB" id="A0A173S546"/>
<evidence type="ECO:0000313" key="3">
    <source>
        <dbReference type="EMBL" id="MTR84933.1"/>
    </source>
</evidence>
<gene>
    <name evidence="6" type="ORF">DW264_14580</name>
    <name evidence="5" type="ORF">DW856_06190</name>
    <name evidence="4" type="ORF">DW927_11595</name>
    <name evidence="7" type="ORF">DWZ31_12880</name>
    <name evidence="2" type="ORF">ERS852572_00783</name>
    <name evidence="3" type="ORF">GMD50_07635</name>
</gene>
<reference evidence="2 8" key="1">
    <citation type="submission" date="2015-09" db="EMBL/GenBank/DDBJ databases">
        <authorList>
            <consortium name="Pathogen Informatics"/>
        </authorList>
    </citation>
    <scope>NUCLEOTIDE SEQUENCE [LARGE SCALE GENOMIC DNA]</scope>
    <source>
        <strain evidence="2 8">2789STDY5834960</strain>
    </source>
</reference>
<evidence type="ECO:0000313" key="13">
    <source>
        <dbReference type="Proteomes" id="UP000478483"/>
    </source>
</evidence>
<reference evidence="3 13" key="3">
    <citation type="journal article" date="2019" name="Nat. Med.">
        <title>A library of human gut bacterial isolates paired with longitudinal multiomics data enables mechanistic microbiome research.</title>
        <authorList>
            <person name="Poyet M."/>
            <person name="Groussin M."/>
            <person name="Gibbons S.M."/>
            <person name="Avila-Pacheco J."/>
            <person name="Jiang X."/>
            <person name="Kearney S.M."/>
            <person name="Perrotta A.R."/>
            <person name="Berdy B."/>
            <person name="Zhao S."/>
            <person name="Lieberman T.D."/>
            <person name="Swanson P.K."/>
            <person name="Smith M."/>
            <person name="Roesemann S."/>
            <person name="Alexander J.E."/>
            <person name="Rich S.A."/>
            <person name="Livny J."/>
            <person name="Vlamakis H."/>
            <person name="Clish C."/>
            <person name="Bullock K."/>
            <person name="Deik A."/>
            <person name="Scott J."/>
            <person name="Pierce K.A."/>
            <person name="Xavier R.J."/>
            <person name="Alm E.J."/>
        </authorList>
    </citation>
    <scope>NUCLEOTIDE SEQUENCE [LARGE SCALE GENOMIC DNA]</scope>
    <source>
        <strain evidence="3 13">BIOML-A1</strain>
    </source>
</reference>
<evidence type="ECO:0000313" key="10">
    <source>
        <dbReference type="Proteomes" id="UP000283586"/>
    </source>
</evidence>
<evidence type="ECO:0000313" key="8">
    <source>
        <dbReference type="Proteomes" id="UP000095350"/>
    </source>
</evidence>
<evidence type="ECO:0000256" key="1">
    <source>
        <dbReference type="SAM" id="Phobius"/>
    </source>
</evidence>
<dbReference type="Proteomes" id="UP000478483">
    <property type="component" value="Unassembled WGS sequence"/>
</dbReference>
<sequence length="104" mass="12141">MLEKPEEKEFHKKWESLYVFTGRRSDLTTMISIAVINPMILYVFIGYVAGKRISLPVLYLIIDGVLFLQWGLLVKRRKRKIEQSIQDVAGQMDTIREKINELGN</sequence>
<evidence type="ECO:0000313" key="11">
    <source>
        <dbReference type="Proteomes" id="UP000284051"/>
    </source>
</evidence>
<reference evidence="9 10" key="2">
    <citation type="submission" date="2018-08" db="EMBL/GenBank/DDBJ databases">
        <title>A genome reference for cultivated species of the human gut microbiota.</title>
        <authorList>
            <person name="Zou Y."/>
            <person name="Xue W."/>
            <person name="Luo G."/>
        </authorList>
    </citation>
    <scope>NUCLEOTIDE SEQUENCE [LARGE SCALE GENOMIC DNA]</scope>
    <source>
        <strain evidence="7 10">AF31-21AC</strain>
        <strain evidence="6 11">AM22-21LB</strain>
        <strain evidence="5 9">AM37-1AC</strain>
        <strain evidence="4 12">AM43-11</strain>
    </source>
</reference>
<feature type="transmembrane region" description="Helical" evidence="1">
    <location>
        <begin position="53"/>
        <end position="74"/>
    </location>
</feature>
<dbReference type="Proteomes" id="UP000283513">
    <property type="component" value="Unassembled WGS sequence"/>
</dbReference>
<keyword evidence="1" id="KW-0472">Membrane</keyword>
<dbReference type="Proteomes" id="UP000095350">
    <property type="component" value="Unassembled WGS sequence"/>
</dbReference>
<dbReference type="Proteomes" id="UP000283586">
    <property type="component" value="Unassembled WGS sequence"/>
</dbReference>
<keyword evidence="1" id="KW-0812">Transmembrane</keyword>
<evidence type="ECO:0000313" key="2">
    <source>
        <dbReference type="EMBL" id="CUM85351.1"/>
    </source>
</evidence>
<dbReference type="EMBL" id="QSHO01000004">
    <property type="protein sequence ID" value="RHC18534.1"/>
    <property type="molecule type" value="Genomic_DNA"/>
</dbReference>
<evidence type="ECO:0000313" key="5">
    <source>
        <dbReference type="EMBL" id="RHC18534.1"/>
    </source>
</evidence>
<dbReference type="STRING" id="166486.ERS852572_00783"/>
<dbReference type="EMBL" id="CYXZ01000005">
    <property type="protein sequence ID" value="CUM85351.1"/>
    <property type="molecule type" value="Genomic_DNA"/>
</dbReference>
<evidence type="ECO:0000313" key="6">
    <source>
        <dbReference type="EMBL" id="RHG26526.1"/>
    </source>
</evidence>
<dbReference type="EMBL" id="QRQN01000016">
    <property type="protein sequence ID" value="RHN06315.1"/>
    <property type="molecule type" value="Genomic_DNA"/>
</dbReference>
<dbReference type="PaxDb" id="166486-ERS852572_00783"/>
<dbReference type="EMBL" id="QRID01000016">
    <property type="protein sequence ID" value="RHG26526.1"/>
    <property type="molecule type" value="Genomic_DNA"/>
</dbReference>
<dbReference type="RefSeq" id="WP_006855396.1">
    <property type="nucleotide sequence ID" value="NZ_CABIYH010000005.1"/>
</dbReference>
<protein>
    <submittedName>
        <fullName evidence="2">Uncharacterized protein</fullName>
    </submittedName>
</protein>